<name>A0A4D8PFE9_9PROT</name>
<evidence type="ECO:0000256" key="12">
    <source>
        <dbReference type="ARBA" id="ARBA00023152"/>
    </source>
</evidence>
<dbReference type="PRINTS" id="PR00477">
    <property type="entry name" value="PHGLYCKINASE"/>
</dbReference>
<dbReference type="AlphaFoldDB" id="A0A4D8PFE9"/>
<keyword evidence="12 13" id="KW-0324">Glycolysis</keyword>
<comment type="caution">
    <text evidence="13">Lacks conserved residue(s) required for the propagation of feature annotation.</text>
</comment>
<dbReference type="FunFam" id="3.40.50.1260:FF:000031">
    <property type="entry name" value="Phosphoglycerate kinase 1"/>
    <property type="match status" value="1"/>
</dbReference>
<evidence type="ECO:0000256" key="9">
    <source>
        <dbReference type="ARBA" id="ARBA00022741"/>
    </source>
</evidence>
<evidence type="ECO:0000313" key="17">
    <source>
        <dbReference type="EMBL" id="QCN95057.1"/>
    </source>
</evidence>
<evidence type="ECO:0000256" key="5">
    <source>
        <dbReference type="ARBA" id="ARBA00013061"/>
    </source>
</evidence>
<keyword evidence="8 13" id="KW-0808">Transferase</keyword>
<dbReference type="Pfam" id="PF00162">
    <property type="entry name" value="PGK"/>
    <property type="match status" value="1"/>
</dbReference>
<evidence type="ECO:0000256" key="7">
    <source>
        <dbReference type="ARBA" id="ARBA00022490"/>
    </source>
</evidence>
<organism evidence="17 18">
    <name type="scientific">Azospirillum argentinense</name>
    <dbReference type="NCBI Taxonomy" id="2970906"/>
    <lineage>
        <taxon>Bacteria</taxon>
        <taxon>Pseudomonadati</taxon>
        <taxon>Pseudomonadota</taxon>
        <taxon>Alphaproteobacteria</taxon>
        <taxon>Rhodospirillales</taxon>
        <taxon>Azospirillaceae</taxon>
        <taxon>Azospirillum</taxon>
    </lineage>
</organism>
<dbReference type="GO" id="GO:0005524">
    <property type="term" value="F:ATP binding"/>
    <property type="evidence" value="ECO:0007669"/>
    <property type="project" value="UniProtKB-KW"/>
</dbReference>
<comment type="pathway">
    <text evidence="2 13">Carbohydrate degradation; glycolysis; pyruvate from D-glyceraldehyde 3-phosphate: step 2/5.</text>
</comment>
<evidence type="ECO:0000256" key="10">
    <source>
        <dbReference type="ARBA" id="ARBA00022777"/>
    </source>
</evidence>
<feature type="binding site" evidence="13 15">
    <location>
        <position position="202"/>
    </location>
    <ligand>
        <name>ATP</name>
        <dbReference type="ChEBI" id="CHEBI:30616"/>
    </ligand>
</feature>
<feature type="binding site" evidence="13 15">
    <location>
        <position position="324"/>
    </location>
    <ligand>
        <name>ATP</name>
        <dbReference type="ChEBI" id="CHEBI:30616"/>
    </ligand>
</feature>
<comment type="similarity">
    <text evidence="3 13 16">Belongs to the phosphoglycerate kinase family.</text>
</comment>
<keyword evidence="9 13" id="KW-0547">Nucleotide-binding</keyword>
<protein>
    <recommendedName>
        <fullName evidence="6 13">Phosphoglycerate kinase</fullName>
        <ecNumber evidence="5 13">2.7.2.3</ecNumber>
    </recommendedName>
</protein>
<evidence type="ECO:0000256" key="15">
    <source>
        <dbReference type="PIRSR" id="PIRSR000724-2"/>
    </source>
</evidence>
<dbReference type="InterPro" id="IPR015911">
    <property type="entry name" value="Phosphoglycerate_kinase_CS"/>
</dbReference>
<dbReference type="PIRSF" id="PIRSF000724">
    <property type="entry name" value="Pgk"/>
    <property type="match status" value="1"/>
</dbReference>
<reference evidence="17 18" key="1">
    <citation type="submission" date="2018-09" db="EMBL/GenBank/DDBJ databases">
        <title>Whole genome based analysis of evolution and adaptive divergence in Indian and Brazilian strains of Azospirillum brasilense.</title>
        <authorList>
            <person name="Singh C."/>
            <person name="Tripathi A.K."/>
        </authorList>
    </citation>
    <scope>NUCLEOTIDE SEQUENCE [LARGE SCALE GENOMIC DNA]</scope>
    <source>
        <strain evidence="17 18">MTCC4035</strain>
    </source>
</reference>
<dbReference type="GO" id="GO:0043531">
    <property type="term" value="F:ADP binding"/>
    <property type="evidence" value="ECO:0007669"/>
    <property type="project" value="TreeGrafter"/>
</dbReference>
<dbReference type="EC" id="2.7.2.3" evidence="5 13"/>
<evidence type="ECO:0000256" key="8">
    <source>
        <dbReference type="ARBA" id="ARBA00022679"/>
    </source>
</evidence>
<dbReference type="UniPathway" id="UPA00109">
    <property type="reaction ID" value="UER00185"/>
</dbReference>
<dbReference type="Gene3D" id="3.40.50.1260">
    <property type="entry name" value="Phosphoglycerate kinase, N-terminal domain"/>
    <property type="match status" value="2"/>
</dbReference>
<dbReference type="HAMAP" id="MF_00145">
    <property type="entry name" value="Phosphoglyc_kinase"/>
    <property type="match status" value="1"/>
</dbReference>
<feature type="binding site" evidence="14">
    <location>
        <position position="119"/>
    </location>
    <ligand>
        <name>(2R)-3-phosphoglycerate</name>
        <dbReference type="ChEBI" id="CHEBI:58272"/>
    </ligand>
</feature>
<gene>
    <name evidence="13" type="primary">pgk</name>
    <name evidence="17" type="ORF">D3093_07200</name>
</gene>
<feature type="binding site" evidence="13 15">
    <location>
        <begin position="354"/>
        <end position="357"/>
    </location>
    <ligand>
        <name>ATP</name>
        <dbReference type="ChEBI" id="CHEBI:30616"/>
    </ligand>
</feature>
<sequence>MTEFNTIDDLDVNGKTVLVRADLNVPMQDGKVSDTTRIDRLAPTLTELAKKGAKVVVLSHFGRPKNGPDAKNSLRNVLEALSAAVGQTVAFGEDCVGDKAKAAIDGVQPGAIVLLENTRFHAEEEKNDPAFAKQIATLGDLYVNDAFSAAHRAHASTEGVAQYLPAAAGRLMQAELEALTKALEKPERPVAAVVGGAKISTKLDLLGNLVKKVDMLALGGGMANTFLFAQGVDVGASLCEKDMADQARAIMETAKAANCELLLPKDFIVAKEFKAGAAHRAVPADGIGADEMALDVGPETVEFLGLKLQGAKTVVWNGPLGAFEIQPFDAGTNAVAGLVAERTSEGGLLSVAGGGDTVSALAHAGVEEKFTYISAAGGAFLEWLEGKDLPGVAALKKK</sequence>
<comment type="subcellular location">
    <subcellularLocation>
        <location evidence="13">Cytoplasm</location>
    </subcellularLocation>
</comment>
<dbReference type="KEGG" id="aare:D3093_07200"/>
<keyword evidence="7 13" id="KW-0963">Cytoplasm</keyword>
<dbReference type="InterPro" id="IPR036043">
    <property type="entry name" value="Phosphoglycerate_kinase_sf"/>
</dbReference>
<dbReference type="GO" id="GO:0006094">
    <property type="term" value="P:gluconeogenesis"/>
    <property type="evidence" value="ECO:0007669"/>
    <property type="project" value="TreeGrafter"/>
</dbReference>
<evidence type="ECO:0000256" key="16">
    <source>
        <dbReference type="RuleBase" id="RU000532"/>
    </source>
</evidence>
<dbReference type="PROSITE" id="PS00111">
    <property type="entry name" value="PGLYCERATE_KINASE"/>
    <property type="match status" value="1"/>
</dbReference>
<dbReference type="GO" id="GO:0005829">
    <property type="term" value="C:cytosol"/>
    <property type="evidence" value="ECO:0007669"/>
    <property type="project" value="TreeGrafter"/>
</dbReference>
<evidence type="ECO:0000256" key="11">
    <source>
        <dbReference type="ARBA" id="ARBA00022840"/>
    </source>
</evidence>
<dbReference type="PANTHER" id="PTHR11406">
    <property type="entry name" value="PHOSPHOGLYCERATE KINASE"/>
    <property type="match status" value="1"/>
</dbReference>
<dbReference type="PANTHER" id="PTHR11406:SF23">
    <property type="entry name" value="PHOSPHOGLYCERATE KINASE 1, CHLOROPLASTIC-RELATED"/>
    <property type="match status" value="1"/>
</dbReference>
<evidence type="ECO:0000256" key="1">
    <source>
        <dbReference type="ARBA" id="ARBA00000642"/>
    </source>
</evidence>
<dbReference type="EMBL" id="CP032321">
    <property type="protein sequence ID" value="QCN95057.1"/>
    <property type="molecule type" value="Genomic_DNA"/>
</dbReference>
<feature type="binding site" evidence="13 14">
    <location>
        <begin position="60"/>
        <end position="63"/>
    </location>
    <ligand>
        <name>substrate</name>
    </ligand>
</feature>
<evidence type="ECO:0000256" key="13">
    <source>
        <dbReference type="HAMAP-Rule" id="MF_00145"/>
    </source>
</evidence>
<feature type="binding site" evidence="13">
    <location>
        <position position="37"/>
    </location>
    <ligand>
        <name>substrate</name>
    </ligand>
</feature>
<feature type="binding site" evidence="13">
    <location>
        <position position="119"/>
    </location>
    <ligand>
        <name>substrate</name>
    </ligand>
</feature>
<accession>A0A4D8PFE9</accession>
<evidence type="ECO:0000256" key="4">
    <source>
        <dbReference type="ARBA" id="ARBA00011245"/>
    </source>
</evidence>
<dbReference type="RefSeq" id="WP_137115034.1">
    <property type="nucleotide sequence ID" value="NZ_CP032321.1"/>
</dbReference>
<evidence type="ECO:0000256" key="3">
    <source>
        <dbReference type="ARBA" id="ARBA00008982"/>
    </source>
</evidence>
<dbReference type="Proteomes" id="UP000298595">
    <property type="component" value="Chromosome"/>
</dbReference>
<keyword evidence="10 13" id="KW-0418">Kinase</keyword>
<dbReference type="GO" id="GO:0006096">
    <property type="term" value="P:glycolytic process"/>
    <property type="evidence" value="ECO:0007669"/>
    <property type="project" value="UniProtKB-UniRule"/>
</dbReference>
<dbReference type="InterPro" id="IPR001576">
    <property type="entry name" value="Phosphoglycerate_kinase"/>
</dbReference>
<feature type="binding site" evidence="13 14">
    <location>
        <begin position="22"/>
        <end position="24"/>
    </location>
    <ligand>
        <name>substrate</name>
    </ligand>
</feature>
<comment type="catalytic activity">
    <reaction evidence="1 13 16">
        <text>(2R)-3-phosphoglycerate + ATP = (2R)-3-phospho-glyceroyl phosphate + ADP</text>
        <dbReference type="Rhea" id="RHEA:14801"/>
        <dbReference type="ChEBI" id="CHEBI:30616"/>
        <dbReference type="ChEBI" id="CHEBI:57604"/>
        <dbReference type="ChEBI" id="CHEBI:58272"/>
        <dbReference type="ChEBI" id="CHEBI:456216"/>
        <dbReference type="EC" id="2.7.2.3"/>
    </reaction>
</comment>
<feature type="binding site" evidence="14">
    <location>
        <position position="37"/>
    </location>
    <ligand>
        <name>(2R)-3-phosphoglycerate</name>
        <dbReference type="ChEBI" id="CHEBI:58272"/>
    </ligand>
</feature>
<proteinExistence type="inferred from homology"/>
<evidence type="ECO:0000256" key="2">
    <source>
        <dbReference type="ARBA" id="ARBA00004838"/>
    </source>
</evidence>
<evidence type="ECO:0000256" key="14">
    <source>
        <dbReference type="PIRSR" id="PIRSR000724-1"/>
    </source>
</evidence>
<dbReference type="FunFam" id="3.40.50.1260:FF:000006">
    <property type="entry name" value="Phosphoglycerate kinase"/>
    <property type="match status" value="1"/>
</dbReference>
<dbReference type="InterPro" id="IPR015824">
    <property type="entry name" value="Phosphoglycerate_kinase_N"/>
</dbReference>
<evidence type="ECO:0000256" key="6">
    <source>
        <dbReference type="ARBA" id="ARBA00016471"/>
    </source>
</evidence>
<keyword evidence="11 13" id="KW-0067">ATP-binding</keyword>
<comment type="subunit">
    <text evidence="4 13">Monomer.</text>
</comment>
<evidence type="ECO:0000313" key="18">
    <source>
        <dbReference type="Proteomes" id="UP000298595"/>
    </source>
</evidence>
<dbReference type="GO" id="GO:0004618">
    <property type="term" value="F:phosphoglycerate kinase activity"/>
    <property type="evidence" value="ECO:0007669"/>
    <property type="project" value="UniProtKB-UniRule"/>
</dbReference>
<dbReference type="SUPFAM" id="SSF53748">
    <property type="entry name" value="Phosphoglycerate kinase"/>
    <property type="match status" value="1"/>
</dbReference>
<feature type="binding site" evidence="14">
    <location>
        <position position="152"/>
    </location>
    <ligand>
        <name>(2R)-3-phosphoglycerate</name>
        <dbReference type="ChEBI" id="CHEBI:58272"/>
    </ligand>
</feature>
<feature type="binding site" evidence="13">
    <location>
        <position position="152"/>
    </location>
    <ligand>
        <name>substrate</name>
    </ligand>
</feature>